<dbReference type="InterPro" id="IPR008937">
    <property type="entry name" value="Ras-like_GEF"/>
</dbReference>
<dbReference type="InterPro" id="IPR023578">
    <property type="entry name" value="Ras_GEF_dom_sf"/>
</dbReference>
<name>C3XTI9_BRAFL</name>
<dbReference type="Gene3D" id="1.10.840.10">
    <property type="entry name" value="Ras guanine-nucleotide exchange factors catalytic domain"/>
    <property type="match status" value="1"/>
</dbReference>
<dbReference type="eggNOG" id="KOG3417">
    <property type="taxonomic scope" value="Eukaryota"/>
</dbReference>
<dbReference type="STRING" id="7739.C3XTI9"/>
<dbReference type="PANTHER" id="PTHR23113:SF368">
    <property type="entry name" value="CELL DIVISION CONTROL PROTEIN 25"/>
    <property type="match status" value="1"/>
</dbReference>
<sequence>MLCFGRSPETSLPSVDEDEDSAIICLVEEVKESMENVRRIMSTVSFGKCRQSTSSSRMSHAQEKRAPNITKMVAFFERLVHLVGSEVMHEETPESRANVIAGFITVADHCRVMRNFESLRAVLAGLQVLPVFRMEKTWDVLRTQHMDQYRYSSMHYKVM</sequence>
<dbReference type="AlphaFoldDB" id="C3XTI9"/>
<proteinExistence type="predicted"/>
<dbReference type="Pfam" id="PF00617">
    <property type="entry name" value="RasGEF"/>
    <property type="match status" value="1"/>
</dbReference>
<evidence type="ECO:0000256" key="2">
    <source>
        <dbReference type="PROSITE-ProRule" id="PRU00168"/>
    </source>
</evidence>
<gene>
    <name evidence="4" type="ORF">BRAFLDRAFT_78769</name>
</gene>
<organism>
    <name type="scientific">Branchiostoma floridae</name>
    <name type="common">Florida lancelet</name>
    <name type="synonym">Amphioxus</name>
    <dbReference type="NCBI Taxonomy" id="7739"/>
    <lineage>
        <taxon>Eukaryota</taxon>
        <taxon>Metazoa</taxon>
        <taxon>Chordata</taxon>
        <taxon>Cephalochordata</taxon>
        <taxon>Leptocardii</taxon>
        <taxon>Amphioxiformes</taxon>
        <taxon>Branchiostomatidae</taxon>
        <taxon>Branchiostoma</taxon>
    </lineage>
</organism>
<evidence type="ECO:0000256" key="1">
    <source>
        <dbReference type="ARBA" id="ARBA00022658"/>
    </source>
</evidence>
<accession>C3XTI9</accession>
<dbReference type="PANTHER" id="PTHR23113">
    <property type="entry name" value="GUANINE NUCLEOTIDE EXCHANGE FACTOR"/>
    <property type="match status" value="1"/>
</dbReference>
<keyword evidence="1 2" id="KW-0344">Guanine-nucleotide releasing factor</keyword>
<dbReference type="InterPro" id="IPR036964">
    <property type="entry name" value="RASGEF_cat_dom_sf"/>
</dbReference>
<dbReference type="InterPro" id="IPR001895">
    <property type="entry name" value="RASGEF_cat_dom"/>
</dbReference>
<dbReference type="GO" id="GO:0005085">
    <property type="term" value="F:guanyl-nucleotide exchange factor activity"/>
    <property type="evidence" value="ECO:0007669"/>
    <property type="project" value="UniProtKB-KW"/>
</dbReference>
<dbReference type="GO" id="GO:0007264">
    <property type="term" value="P:small GTPase-mediated signal transduction"/>
    <property type="evidence" value="ECO:0007669"/>
    <property type="project" value="InterPro"/>
</dbReference>
<dbReference type="EMBL" id="GG666463">
    <property type="protein sequence ID" value="EEN68615.1"/>
    <property type="molecule type" value="Genomic_DNA"/>
</dbReference>
<evidence type="ECO:0000313" key="4">
    <source>
        <dbReference type="EMBL" id="EEN68615.1"/>
    </source>
</evidence>
<evidence type="ECO:0000259" key="3">
    <source>
        <dbReference type="PROSITE" id="PS50009"/>
    </source>
</evidence>
<dbReference type="InParanoid" id="C3XTI9"/>
<dbReference type="SUPFAM" id="SSF48366">
    <property type="entry name" value="Ras GEF"/>
    <property type="match status" value="1"/>
</dbReference>
<reference evidence="4" key="1">
    <citation type="journal article" date="2008" name="Nature">
        <title>The amphioxus genome and the evolution of the chordate karyotype.</title>
        <authorList>
            <consortium name="US DOE Joint Genome Institute (JGI-PGF)"/>
            <person name="Putnam N.H."/>
            <person name="Butts T."/>
            <person name="Ferrier D.E.K."/>
            <person name="Furlong R.F."/>
            <person name="Hellsten U."/>
            <person name="Kawashima T."/>
            <person name="Robinson-Rechavi M."/>
            <person name="Shoguchi E."/>
            <person name="Terry A."/>
            <person name="Yu J.-K."/>
            <person name="Benito-Gutierrez E.L."/>
            <person name="Dubchak I."/>
            <person name="Garcia-Fernandez J."/>
            <person name="Gibson-Brown J.J."/>
            <person name="Grigoriev I.V."/>
            <person name="Horton A.C."/>
            <person name="de Jong P.J."/>
            <person name="Jurka J."/>
            <person name="Kapitonov V.V."/>
            <person name="Kohara Y."/>
            <person name="Kuroki Y."/>
            <person name="Lindquist E."/>
            <person name="Lucas S."/>
            <person name="Osoegawa K."/>
            <person name="Pennacchio L.A."/>
            <person name="Salamov A.A."/>
            <person name="Satou Y."/>
            <person name="Sauka-Spengler T."/>
            <person name="Schmutz J."/>
            <person name="Shin-I T."/>
            <person name="Toyoda A."/>
            <person name="Bronner-Fraser M."/>
            <person name="Fujiyama A."/>
            <person name="Holland L.Z."/>
            <person name="Holland P.W.H."/>
            <person name="Satoh N."/>
            <person name="Rokhsar D.S."/>
        </authorList>
    </citation>
    <scope>NUCLEOTIDE SEQUENCE [LARGE SCALE GENOMIC DNA]</scope>
    <source>
        <strain evidence="4">S238N-H82</strain>
        <tissue evidence="4">Testes</tissue>
    </source>
</reference>
<feature type="domain" description="Ras-GEF" evidence="3">
    <location>
        <begin position="33"/>
        <end position="159"/>
    </location>
</feature>
<dbReference type="PROSITE" id="PS50009">
    <property type="entry name" value="RASGEF_CAT"/>
    <property type="match status" value="1"/>
</dbReference>
<protein>
    <recommendedName>
        <fullName evidence="3">Ras-GEF domain-containing protein</fullName>
    </recommendedName>
</protein>